<dbReference type="InterPro" id="IPR035965">
    <property type="entry name" value="PAS-like_dom_sf"/>
</dbReference>
<dbReference type="PANTHER" id="PTHR43547:SF2">
    <property type="entry name" value="HYBRID SIGNAL TRANSDUCTION HISTIDINE KINASE C"/>
    <property type="match status" value="1"/>
</dbReference>
<name>A0A8J6XPC6_9CYAN</name>
<dbReference type="PANTHER" id="PTHR43547">
    <property type="entry name" value="TWO-COMPONENT HISTIDINE KINASE"/>
    <property type="match status" value="1"/>
</dbReference>
<dbReference type="InterPro" id="IPR005467">
    <property type="entry name" value="His_kinase_dom"/>
</dbReference>
<dbReference type="InterPro" id="IPR036890">
    <property type="entry name" value="HATPase_C_sf"/>
</dbReference>
<dbReference type="Gene3D" id="3.30.450.40">
    <property type="match status" value="1"/>
</dbReference>
<dbReference type="PROSITE" id="PS50109">
    <property type="entry name" value="HIS_KIN"/>
    <property type="match status" value="1"/>
</dbReference>
<dbReference type="InterPro" id="IPR003018">
    <property type="entry name" value="GAF"/>
</dbReference>
<dbReference type="InterPro" id="IPR003661">
    <property type="entry name" value="HisK_dim/P_dom"/>
</dbReference>
<keyword evidence="5" id="KW-0902">Two-component regulatory system</keyword>
<dbReference type="SMART" id="SM00091">
    <property type="entry name" value="PAS"/>
    <property type="match status" value="1"/>
</dbReference>
<keyword evidence="4" id="KW-0418">Kinase</keyword>
<sequence length="557" mass="63004">MTHSETSVTTLDFKTLFESAPGLYLVLTPDGKIVAVSDAYLHATMTKREEILGRELFDVLPENFDEQTVTKVNNLRASLNSVRQNRVPHKMGIHKYDISRSEFTTDGAEQRYWSQVNSPVFGANNEITHIIHSIEDVTEFVLEMARERQESARHVEAEQALKRITDKVRDSLDESQILQTALQELALVLDVNCCNTALYNLEEGISTIYYEYATVNPGAQARVMQIANFPEVYQQILNGQYCQFCSIFPNPIRGRVTLLACPILDDQGVLGDLWLITQHDYAFTDLEIRLVQQVANQCAIALRQARLYQAAKAQVEELQKLSRLKDDFLSTVSHELRTPMSNIKMAIQMLKISTTSERSQIYLDILQNECGREIQLINDLLDLQRLETASYPNLVVEAINLQDWLPTIVESFVIRTQQRQQTLQINLPPHLPTLISDRANLERIITELLNNACKYTPADGEIILSVCGKSDLVTTVFTISNSVEIAAVELPRIFDKFYRVCDDDRWKQGGTGLGLALVEKLVEQLEGKIVVESSKGWTTFTIELPTSLHSSPEPVRG</sequence>
<dbReference type="RefSeq" id="WP_190836048.1">
    <property type="nucleotide sequence ID" value="NZ_CAWPPI010000101.1"/>
</dbReference>
<dbReference type="Gene3D" id="3.30.565.10">
    <property type="entry name" value="Histidine kinase-like ATPase, C-terminal domain"/>
    <property type="match status" value="1"/>
</dbReference>
<dbReference type="Pfam" id="PF00512">
    <property type="entry name" value="HisKA"/>
    <property type="match status" value="1"/>
</dbReference>
<dbReference type="InterPro" id="IPR036097">
    <property type="entry name" value="HisK_dim/P_sf"/>
</dbReference>
<protein>
    <recommendedName>
        <fullName evidence="2">histidine kinase</fullName>
        <ecNumber evidence="2">2.7.13.3</ecNumber>
    </recommendedName>
</protein>
<accession>A0A8J6XPC6</accession>
<evidence type="ECO:0000256" key="5">
    <source>
        <dbReference type="ARBA" id="ARBA00023012"/>
    </source>
</evidence>
<dbReference type="SUPFAM" id="SSF55874">
    <property type="entry name" value="ATPase domain of HSP90 chaperone/DNA topoisomerase II/histidine kinase"/>
    <property type="match status" value="1"/>
</dbReference>
<dbReference type="InterPro" id="IPR003594">
    <property type="entry name" value="HATPase_dom"/>
</dbReference>
<gene>
    <name evidence="8" type="ORF">ICL16_34260</name>
</gene>
<dbReference type="Pfam" id="PF02518">
    <property type="entry name" value="HATPase_c"/>
    <property type="match status" value="1"/>
</dbReference>
<evidence type="ECO:0000313" key="9">
    <source>
        <dbReference type="Proteomes" id="UP000629098"/>
    </source>
</evidence>
<dbReference type="Pfam" id="PF13426">
    <property type="entry name" value="PAS_9"/>
    <property type="match status" value="1"/>
</dbReference>
<comment type="caution">
    <text evidence="8">The sequence shown here is derived from an EMBL/GenBank/DDBJ whole genome shotgun (WGS) entry which is preliminary data.</text>
</comment>
<dbReference type="SMART" id="SM00065">
    <property type="entry name" value="GAF"/>
    <property type="match status" value="1"/>
</dbReference>
<dbReference type="PROSITE" id="PS50112">
    <property type="entry name" value="PAS"/>
    <property type="match status" value="1"/>
</dbReference>
<dbReference type="GO" id="GO:0000155">
    <property type="term" value="F:phosphorelay sensor kinase activity"/>
    <property type="evidence" value="ECO:0007669"/>
    <property type="project" value="InterPro"/>
</dbReference>
<evidence type="ECO:0000256" key="2">
    <source>
        <dbReference type="ARBA" id="ARBA00012438"/>
    </source>
</evidence>
<dbReference type="SMART" id="SM00388">
    <property type="entry name" value="HisKA"/>
    <property type="match status" value="1"/>
</dbReference>
<dbReference type="SUPFAM" id="SSF47384">
    <property type="entry name" value="Homodimeric domain of signal transducing histidine kinase"/>
    <property type="match status" value="1"/>
</dbReference>
<dbReference type="EMBL" id="JACXAE010000101">
    <property type="protein sequence ID" value="MBD2776982.1"/>
    <property type="molecule type" value="Genomic_DNA"/>
</dbReference>
<keyword evidence="9" id="KW-1185">Reference proteome</keyword>
<dbReference type="CDD" id="cd00082">
    <property type="entry name" value="HisKA"/>
    <property type="match status" value="1"/>
</dbReference>
<dbReference type="Pfam" id="PF01590">
    <property type="entry name" value="GAF"/>
    <property type="match status" value="1"/>
</dbReference>
<evidence type="ECO:0000256" key="1">
    <source>
        <dbReference type="ARBA" id="ARBA00000085"/>
    </source>
</evidence>
<dbReference type="SUPFAM" id="SSF55781">
    <property type="entry name" value="GAF domain-like"/>
    <property type="match status" value="1"/>
</dbReference>
<dbReference type="Gene3D" id="3.30.450.20">
    <property type="entry name" value="PAS domain"/>
    <property type="match status" value="1"/>
</dbReference>
<reference evidence="8" key="1">
    <citation type="submission" date="2020-09" db="EMBL/GenBank/DDBJ databases">
        <title>Iningainema tapete sp. nov. (Scytonemataceae, Cyanobacteria) from greenhouses in central Florida (USA) produces two types of nodularin with biosynthetic potential for microcystin-LR and anabaenopeptins.</title>
        <authorList>
            <person name="Berthold D.E."/>
            <person name="Lefler F.W."/>
            <person name="Huang I.-S."/>
            <person name="Abdulla H."/>
            <person name="Zimba P.V."/>
            <person name="Laughinghouse H.D. IV."/>
        </authorList>
    </citation>
    <scope>NUCLEOTIDE SEQUENCE</scope>
    <source>
        <strain evidence="8">BLCCT55</strain>
    </source>
</reference>
<dbReference type="PRINTS" id="PR00344">
    <property type="entry name" value="BCTRLSENSOR"/>
</dbReference>
<comment type="catalytic activity">
    <reaction evidence="1">
        <text>ATP + protein L-histidine = ADP + protein N-phospho-L-histidine.</text>
        <dbReference type="EC" id="2.7.13.3"/>
    </reaction>
</comment>
<dbReference type="SUPFAM" id="SSF55785">
    <property type="entry name" value="PYP-like sensor domain (PAS domain)"/>
    <property type="match status" value="1"/>
</dbReference>
<dbReference type="Proteomes" id="UP000629098">
    <property type="component" value="Unassembled WGS sequence"/>
</dbReference>
<feature type="domain" description="Histidine kinase" evidence="6">
    <location>
        <begin position="331"/>
        <end position="548"/>
    </location>
</feature>
<dbReference type="AlphaFoldDB" id="A0A8J6XPC6"/>
<dbReference type="EC" id="2.7.13.3" evidence="2"/>
<keyword evidence="4" id="KW-0808">Transferase</keyword>
<proteinExistence type="predicted"/>
<evidence type="ECO:0000313" key="8">
    <source>
        <dbReference type="EMBL" id="MBD2776982.1"/>
    </source>
</evidence>
<dbReference type="CDD" id="cd00130">
    <property type="entry name" value="PAS"/>
    <property type="match status" value="1"/>
</dbReference>
<evidence type="ECO:0000259" key="6">
    <source>
        <dbReference type="PROSITE" id="PS50109"/>
    </source>
</evidence>
<keyword evidence="3" id="KW-0597">Phosphoprotein</keyword>
<dbReference type="NCBIfam" id="TIGR00229">
    <property type="entry name" value="sensory_box"/>
    <property type="match status" value="1"/>
</dbReference>
<dbReference type="SMART" id="SM00387">
    <property type="entry name" value="HATPase_c"/>
    <property type="match status" value="1"/>
</dbReference>
<organism evidence="8 9">
    <name type="scientific">Iningainema tapete BLCC-T55</name>
    <dbReference type="NCBI Taxonomy" id="2748662"/>
    <lineage>
        <taxon>Bacteria</taxon>
        <taxon>Bacillati</taxon>
        <taxon>Cyanobacteriota</taxon>
        <taxon>Cyanophyceae</taxon>
        <taxon>Nostocales</taxon>
        <taxon>Scytonemataceae</taxon>
        <taxon>Iningainema tapete</taxon>
    </lineage>
</organism>
<dbReference type="Gene3D" id="1.10.287.130">
    <property type="match status" value="1"/>
</dbReference>
<dbReference type="InterPro" id="IPR004358">
    <property type="entry name" value="Sig_transdc_His_kin-like_C"/>
</dbReference>
<evidence type="ECO:0000256" key="4">
    <source>
        <dbReference type="ARBA" id="ARBA00022777"/>
    </source>
</evidence>
<evidence type="ECO:0000256" key="3">
    <source>
        <dbReference type="ARBA" id="ARBA00022553"/>
    </source>
</evidence>
<dbReference type="InterPro" id="IPR000014">
    <property type="entry name" value="PAS"/>
</dbReference>
<dbReference type="InterPro" id="IPR029016">
    <property type="entry name" value="GAF-like_dom_sf"/>
</dbReference>
<evidence type="ECO:0000259" key="7">
    <source>
        <dbReference type="PROSITE" id="PS50112"/>
    </source>
</evidence>
<feature type="domain" description="PAS" evidence="7">
    <location>
        <begin position="9"/>
        <end position="86"/>
    </location>
</feature>